<comment type="caution">
    <text evidence="1">The sequence shown here is derived from an EMBL/GenBank/DDBJ whole genome shotgun (WGS) entry which is preliminary data.</text>
</comment>
<protein>
    <submittedName>
        <fullName evidence="1">Polyketide cyclase</fullName>
    </submittedName>
</protein>
<dbReference type="RefSeq" id="WP_055581732.1">
    <property type="nucleotide sequence ID" value="NZ_LKTM01000381.1"/>
</dbReference>
<dbReference type="SUPFAM" id="SSF55961">
    <property type="entry name" value="Bet v1-like"/>
    <property type="match status" value="1"/>
</dbReference>
<dbReference type="Pfam" id="PF10604">
    <property type="entry name" value="Polyketide_cyc2"/>
    <property type="match status" value="1"/>
</dbReference>
<dbReference type="AlphaFoldDB" id="A0A0Q2M608"/>
<dbReference type="CDD" id="cd07821">
    <property type="entry name" value="PYR_PYL_RCAR_like"/>
    <property type="match status" value="1"/>
</dbReference>
<evidence type="ECO:0000313" key="2">
    <source>
        <dbReference type="Proteomes" id="UP000051677"/>
    </source>
</evidence>
<dbReference type="Proteomes" id="UP000051677">
    <property type="component" value="Unassembled WGS sequence"/>
</dbReference>
<evidence type="ECO:0000313" key="1">
    <source>
        <dbReference type="EMBL" id="KQH75319.1"/>
    </source>
</evidence>
<dbReference type="InterPro" id="IPR023393">
    <property type="entry name" value="START-like_dom_sf"/>
</dbReference>
<dbReference type="InterPro" id="IPR019587">
    <property type="entry name" value="Polyketide_cyclase/dehydratase"/>
</dbReference>
<name>A0A0Q2M608_MYCGO</name>
<dbReference type="Gene3D" id="3.30.530.20">
    <property type="match status" value="1"/>
</dbReference>
<organism evidence="1 2">
    <name type="scientific">Mycobacterium gordonae</name>
    <dbReference type="NCBI Taxonomy" id="1778"/>
    <lineage>
        <taxon>Bacteria</taxon>
        <taxon>Bacillati</taxon>
        <taxon>Actinomycetota</taxon>
        <taxon>Actinomycetes</taxon>
        <taxon>Mycobacteriales</taxon>
        <taxon>Mycobacteriaceae</taxon>
        <taxon>Mycobacterium</taxon>
    </lineage>
</organism>
<sequence>MVKIHVERTIRASPERIFGWLSDPANLTAAPLILKAGWAKNSPGHGAGALREAIATGMWLREEITAYDPPRGYSYRIVRSFPVFDHQGGTLTFTPEAEGTHVSWLTEYTHPVRAGGKAMEAVTSRLFPWNFRAILDRCASALEE</sequence>
<dbReference type="OrthoDB" id="4545830at2"/>
<accession>A0A0Q2M608</accession>
<dbReference type="EMBL" id="LKTM01000381">
    <property type="protein sequence ID" value="KQH75319.1"/>
    <property type="molecule type" value="Genomic_DNA"/>
</dbReference>
<reference evidence="1 2" key="1">
    <citation type="submission" date="2015-10" db="EMBL/GenBank/DDBJ databases">
        <title>Mycobacterium gordonae draft genome assembly.</title>
        <authorList>
            <person name="Ustinova V."/>
            <person name="Smirnova T."/>
            <person name="Blagodatskikh K."/>
            <person name="Varlamov D."/>
            <person name="Larionova E."/>
            <person name="Chernousova L."/>
        </authorList>
    </citation>
    <scope>NUCLEOTIDE SEQUENCE [LARGE SCALE GENOMIC DNA]</scope>
    <source>
        <strain evidence="1 2">CTRI 14-8773</strain>
    </source>
</reference>
<proteinExistence type="predicted"/>
<gene>
    <name evidence="1" type="ORF">AO501_29885</name>
</gene>